<accession>A0A830EI54</accession>
<dbReference type="InterPro" id="IPR013785">
    <property type="entry name" value="Aldolase_TIM"/>
</dbReference>
<evidence type="ECO:0000313" key="10">
    <source>
        <dbReference type="Proteomes" id="UP000657075"/>
    </source>
</evidence>
<dbReference type="SFLD" id="SFLDG01067">
    <property type="entry name" value="SPASM/twitch_domain_containing"/>
    <property type="match status" value="1"/>
</dbReference>
<dbReference type="PANTHER" id="PTHR43787">
    <property type="entry name" value="FEMO COFACTOR BIOSYNTHESIS PROTEIN NIFB-RELATED"/>
    <property type="match status" value="1"/>
</dbReference>
<dbReference type="RefSeq" id="WP_188602815.1">
    <property type="nucleotide sequence ID" value="NZ_AP026830.1"/>
</dbReference>
<dbReference type="GeneID" id="76206185"/>
<dbReference type="PANTHER" id="PTHR43787:SF11">
    <property type="entry name" value="UPF0026 PROTEIN SLR1464"/>
    <property type="match status" value="1"/>
</dbReference>
<dbReference type="GO" id="GO:0003824">
    <property type="term" value="F:catalytic activity"/>
    <property type="evidence" value="ECO:0007669"/>
    <property type="project" value="InterPro"/>
</dbReference>
<organism evidence="9 10">
    <name type="scientific">Vulcanisaeta souniana JCM 11219</name>
    <dbReference type="NCBI Taxonomy" id="1293586"/>
    <lineage>
        <taxon>Archaea</taxon>
        <taxon>Thermoproteota</taxon>
        <taxon>Thermoprotei</taxon>
        <taxon>Thermoproteales</taxon>
        <taxon>Thermoproteaceae</taxon>
        <taxon>Vulcanisaeta</taxon>
    </lineage>
</organism>
<dbReference type="InterPro" id="IPR040084">
    <property type="entry name" value="GTPase_Obg"/>
</dbReference>
<gene>
    <name evidence="9" type="ORF">GCM10007112_08470</name>
    <name evidence="8" type="ORF">Vsou_06280</name>
</gene>
<dbReference type="Gene3D" id="3.20.20.70">
    <property type="entry name" value="Aldolase class I"/>
    <property type="match status" value="1"/>
</dbReference>
<dbReference type="InterPro" id="IPR058240">
    <property type="entry name" value="rSAM_sf"/>
</dbReference>
<reference evidence="9" key="2">
    <citation type="submission" date="2020-09" db="EMBL/GenBank/DDBJ databases">
        <authorList>
            <person name="Sun Q."/>
            <person name="Ohkuma M."/>
        </authorList>
    </citation>
    <scope>NUCLEOTIDE SEQUENCE</scope>
    <source>
        <strain evidence="9">JCM 11219</strain>
    </source>
</reference>
<dbReference type="GO" id="GO:0046872">
    <property type="term" value="F:metal ion binding"/>
    <property type="evidence" value="ECO:0007669"/>
    <property type="project" value="UniProtKB-KW"/>
</dbReference>
<evidence type="ECO:0000256" key="4">
    <source>
        <dbReference type="ARBA" id="ARBA00022723"/>
    </source>
</evidence>
<reference evidence="11" key="3">
    <citation type="submission" date="2022-09" db="EMBL/GenBank/DDBJ databases">
        <title>Complete genome sequence of Vulcanisaeta souniana.</title>
        <authorList>
            <person name="Kato S."/>
            <person name="Itoh T."/>
            <person name="Ohkuma M."/>
        </authorList>
    </citation>
    <scope>NUCLEOTIDE SEQUENCE [LARGE SCALE GENOMIC DNA]</scope>
    <source>
        <strain evidence="11">JCM 11219</strain>
    </source>
</reference>
<dbReference type="GO" id="GO:0051539">
    <property type="term" value="F:4 iron, 4 sulfur cluster binding"/>
    <property type="evidence" value="ECO:0007669"/>
    <property type="project" value="UniProtKB-KW"/>
</dbReference>
<sequence>MANHVFGPVPSRRLGRSLGVNVVPLKYCNFNCIYCQLGRTRYVINDLRMFYPPEDIIKELGLAVRTREYDYLTFIGDGEPTLYAGLGKLIQWAKNNQVKPLAILTNGAKLIDERVRSWLSELDVVKVSTDAGREKTFRLINRPHRDITFDMFIEGIERFREVFSGQIWTEVMLVQGVNDNEDEMERIGNILRRYKPDRVYMMAPTRPPAESWVKPPASDVLINLARVLSRYVNSDRIFIIDYIERGEFHIDMDDPVNSLLGILKIQPMTIEQVMDVIKRNNLDMSILDEIRNFTKEVVFNGIKYLVYSSA</sequence>
<dbReference type="Pfam" id="PF04055">
    <property type="entry name" value="Radical_SAM"/>
    <property type="match status" value="1"/>
</dbReference>
<dbReference type="OrthoDB" id="17974at2157"/>
<dbReference type="SUPFAM" id="SSF102114">
    <property type="entry name" value="Radical SAM enzymes"/>
    <property type="match status" value="1"/>
</dbReference>
<feature type="domain" description="Radical SAM core" evidence="7">
    <location>
        <begin position="12"/>
        <end position="241"/>
    </location>
</feature>
<dbReference type="SMART" id="SM00729">
    <property type="entry name" value="Elp3"/>
    <property type="match status" value="1"/>
</dbReference>
<dbReference type="SFLD" id="SFLDG01083">
    <property type="entry name" value="Uncharacterised_Radical_SAM_Su"/>
    <property type="match status" value="1"/>
</dbReference>
<proteinExistence type="predicted"/>
<dbReference type="EMBL" id="AP026830">
    <property type="protein sequence ID" value="BDR91535.1"/>
    <property type="molecule type" value="Genomic_DNA"/>
</dbReference>
<evidence type="ECO:0000313" key="11">
    <source>
        <dbReference type="Proteomes" id="UP001060771"/>
    </source>
</evidence>
<dbReference type="InterPro" id="IPR007197">
    <property type="entry name" value="rSAM"/>
</dbReference>
<evidence type="ECO:0000256" key="2">
    <source>
        <dbReference type="ARBA" id="ARBA00022485"/>
    </source>
</evidence>
<dbReference type="SFLD" id="SFLDS00029">
    <property type="entry name" value="Radical_SAM"/>
    <property type="match status" value="1"/>
</dbReference>
<evidence type="ECO:0000256" key="6">
    <source>
        <dbReference type="ARBA" id="ARBA00023014"/>
    </source>
</evidence>
<evidence type="ECO:0000256" key="5">
    <source>
        <dbReference type="ARBA" id="ARBA00023004"/>
    </source>
</evidence>
<dbReference type="PROSITE" id="PS51918">
    <property type="entry name" value="RADICAL_SAM"/>
    <property type="match status" value="1"/>
</dbReference>
<dbReference type="EMBL" id="BMNM01000002">
    <property type="protein sequence ID" value="GGI73934.1"/>
    <property type="molecule type" value="Genomic_DNA"/>
</dbReference>
<evidence type="ECO:0000313" key="8">
    <source>
        <dbReference type="EMBL" id="BDR91535.1"/>
    </source>
</evidence>
<keyword evidence="4" id="KW-0479">Metal-binding</keyword>
<reference evidence="8" key="4">
    <citation type="journal article" date="2023" name="Microbiol. Resour. Announc.">
        <title>Complete Genome Sequence of Vulcanisaeta souniana Strain IC-059, a Hyperthermophilic Archaeon Isolated from Hot Spring Water in Japan.</title>
        <authorList>
            <person name="Kato S."/>
            <person name="Itoh T."/>
            <person name="Wu L."/>
            <person name="Ma J."/>
            <person name="Ohkuma M."/>
        </authorList>
    </citation>
    <scope>NUCLEOTIDE SEQUENCE</scope>
    <source>
        <strain evidence="8">JCM 11219</strain>
    </source>
</reference>
<keyword evidence="6" id="KW-0411">Iron-sulfur</keyword>
<dbReference type="Proteomes" id="UP000657075">
    <property type="component" value="Unassembled WGS sequence"/>
</dbReference>
<dbReference type="AlphaFoldDB" id="A0A830EI54"/>
<dbReference type="CDD" id="cd01335">
    <property type="entry name" value="Radical_SAM"/>
    <property type="match status" value="1"/>
</dbReference>
<dbReference type="Proteomes" id="UP001060771">
    <property type="component" value="Chromosome"/>
</dbReference>
<name>A0A830EI54_9CREN</name>
<dbReference type="InterPro" id="IPR006638">
    <property type="entry name" value="Elp3/MiaA/NifB-like_rSAM"/>
</dbReference>
<keyword evidence="2" id="KW-0004">4Fe-4S</keyword>
<evidence type="ECO:0000259" key="7">
    <source>
        <dbReference type="PROSITE" id="PS51918"/>
    </source>
</evidence>
<comment type="cofactor">
    <cofactor evidence="1">
        <name>[4Fe-4S] cluster</name>
        <dbReference type="ChEBI" id="CHEBI:49883"/>
    </cofactor>
</comment>
<keyword evidence="3" id="KW-0949">S-adenosyl-L-methionine</keyword>
<protein>
    <submittedName>
        <fullName evidence="9">Radical SAM protein</fullName>
    </submittedName>
</protein>
<keyword evidence="11" id="KW-1185">Reference proteome</keyword>
<evidence type="ECO:0000256" key="3">
    <source>
        <dbReference type="ARBA" id="ARBA00022691"/>
    </source>
</evidence>
<reference evidence="9" key="1">
    <citation type="journal article" date="2014" name="Int. J. Syst. Evol. Microbiol.">
        <title>Complete genome sequence of Corynebacterium casei LMG S-19264T (=DSM 44701T), isolated from a smear-ripened cheese.</title>
        <authorList>
            <consortium name="US DOE Joint Genome Institute (JGI-PGF)"/>
            <person name="Walter F."/>
            <person name="Albersmeier A."/>
            <person name="Kalinowski J."/>
            <person name="Ruckert C."/>
        </authorList>
    </citation>
    <scope>NUCLEOTIDE SEQUENCE</scope>
    <source>
        <strain evidence="9">JCM 11219</strain>
    </source>
</reference>
<keyword evidence="5" id="KW-0408">Iron</keyword>
<evidence type="ECO:0000313" key="9">
    <source>
        <dbReference type="EMBL" id="GGI73934.1"/>
    </source>
</evidence>
<evidence type="ECO:0000256" key="1">
    <source>
        <dbReference type="ARBA" id="ARBA00001966"/>
    </source>
</evidence>